<dbReference type="Proteomes" id="UP000737402">
    <property type="component" value="Unassembled WGS sequence"/>
</dbReference>
<sequence>MAKLLEVENLHVSFHTYAGEVQAVRGVSFSIKEGEAVAIVGESGCGKSVTAKAIMRLLPPGITDIKEGDITFNSSNLLNLSEKKMQLYRGKEMSMIFQDPMTSLNPTMKIGDQIAEGLMKHNKISSKKADVQAVELLRMVGIPEPERRVRQYPHEFSGGMRQRAMIAIALACQPKLLLADEPTTALDVTIQAQILELLKELQQKLGTSLVLITHDLGVVAETCERVVVMYAGQVVETGKVEDIFNTPLHPYTQGLLKTIPRIDLDRKQTLEPIPGTPPDLLDPPKGCAFFARCPYAMKICQSETPELLEIENKQLARCWLHHPIAKRMYKES</sequence>
<evidence type="ECO:0000256" key="5">
    <source>
        <dbReference type="ARBA" id="ARBA00022741"/>
    </source>
</evidence>
<evidence type="ECO:0000256" key="3">
    <source>
        <dbReference type="ARBA" id="ARBA00022448"/>
    </source>
</evidence>
<evidence type="ECO:0000259" key="8">
    <source>
        <dbReference type="PROSITE" id="PS50893"/>
    </source>
</evidence>
<dbReference type="InterPro" id="IPR003439">
    <property type="entry name" value="ABC_transporter-like_ATP-bd"/>
</dbReference>
<dbReference type="PROSITE" id="PS50893">
    <property type="entry name" value="ABC_TRANSPORTER_2"/>
    <property type="match status" value="1"/>
</dbReference>
<dbReference type="Pfam" id="PF08352">
    <property type="entry name" value="oligo_HPY"/>
    <property type="match status" value="1"/>
</dbReference>
<dbReference type="GO" id="GO:0005524">
    <property type="term" value="F:ATP binding"/>
    <property type="evidence" value="ECO:0007669"/>
    <property type="project" value="UniProtKB-KW"/>
</dbReference>
<organism evidence="9 10">
    <name type="scientific">Sutcliffiella tianshenii</name>
    <dbReference type="NCBI Taxonomy" id="1463404"/>
    <lineage>
        <taxon>Bacteria</taxon>
        <taxon>Bacillati</taxon>
        <taxon>Bacillota</taxon>
        <taxon>Bacilli</taxon>
        <taxon>Bacillales</taxon>
        <taxon>Bacillaceae</taxon>
        <taxon>Sutcliffiella</taxon>
    </lineage>
</organism>
<evidence type="ECO:0000256" key="6">
    <source>
        <dbReference type="ARBA" id="ARBA00022840"/>
    </source>
</evidence>
<dbReference type="SUPFAM" id="SSF52540">
    <property type="entry name" value="P-loop containing nucleoside triphosphate hydrolases"/>
    <property type="match status" value="1"/>
</dbReference>
<gene>
    <name evidence="9" type="ORF">JOC95_004054</name>
</gene>
<accession>A0ABS2P5D6</accession>
<dbReference type="CDD" id="cd03257">
    <property type="entry name" value="ABC_NikE_OppD_transporters"/>
    <property type="match status" value="1"/>
</dbReference>
<evidence type="ECO:0000313" key="9">
    <source>
        <dbReference type="EMBL" id="MBM7622143.1"/>
    </source>
</evidence>
<evidence type="ECO:0000256" key="7">
    <source>
        <dbReference type="ARBA" id="ARBA00023136"/>
    </source>
</evidence>
<keyword evidence="10" id="KW-1185">Reference proteome</keyword>
<dbReference type="EMBL" id="JAFBED010000014">
    <property type="protein sequence ID" value="MBM7622143.1"/>
    <property type="molecule type" value="Genomic_DNA"/>
</dbReference>
<dbReference type="InterPro" id="IPR003593">
    <property type="entry name" value="AAA+_ATPase"/>
</dbReference>
<comment type="caution">
    <text evidence="9">The sequence shown here is derived from an EMBL/GenBank/DDBJ whole genome shotgun (WGS) entry which is preliminary data.</text>
</comment>
<dbReference type="InterPro" id="IPR050388">
    <property type="entry name" value="ABC_Ni/Peptide_Import"/>
</dbReference>
<dbReference type="PROSITE" id="PS00211">
    <property type="entry name" value="ABC_TRANSPORTER_1"/>
    <property type="match status" value="1"/>
</dbReference>
<comment type="similarity">
    <text evidence="2">Belongs to the ABC transporter superfamily.</text>
</comment>
<reference evidence="9 10" key="1">
    <citation type="submission" date="2021-01" db="EMBL/GenBank/DDBJ databases">
        <title>Genomic Encyclopedia of Type Strains, Phase IV (KMG-IV): sequencing the most valuable type-strain genomes for metagenomic binning, comparative biology and taxonomic classification.</title>
        <authorList>
            <person name="Goeker M."/>
        </authorList>
    </citation>
    <scope>NUCLEOTIDE SEQUENCE [LARGE SCALE GENOMIC DNA]</scope>
    <source>
        <strain evidence="9 10">DSM 25879</strain>
    </source>
</reference>
<dbReference type="PANTHER" id="PTHR43297:SF2">
    <property type="entry name" value="DIPEPTIDE TRANSPORT ATP-BINDING PROTEIN DPPD"/>
    <property type="match status" value="1"/>
</dbReference>
<evidence type="ECO:0000313" key="10">
    <source>
        <dbReference type="Proteomes" id="UP000737402"/>
    </source>
</evidence>
<evidence type="ECO:0000256" key="2">
    <source>
        <dbReference type="ARBA" id="ARBA00005417"/>
    </source>
</evidence>
<dbReference type="Pfam" id="PF00005">
    <property type="entry name" value="ABC_tran"/>
    <property type="match status" value="1"/>
</dbReference>
<keyword evidence="3" id="KW-0813">Transport</keyword>
<evidence type="ECO:0000256" key="4">
    <source>
        <dbReference type="ARBA" id="ARBA00022475"/>
    </source>
</evidence>
<dbReference type="InterPro" id="IPR013563">
    <property type="entry name" value="Oligopep_ABC_C"/>
</dbReference>
<protein>
    <submittedName>
        <fullName evidence="9">Oligopeptide transport system ATP-binding protein</fullName>
    </submittedName>
</protein>
<dbReference type="NCBIfam" id="TIGR01727">
    <property type="entry name" value="oligo_HPY"/>
    <property type="match status" value="1"/>
</dbReference>
<comment type="subcellular location">
    <subcellularLocation>
        <location evidence="1">Cell membrane</location>
        <topology evidence="1">Peripheral membrane protein</topology>
    </subcellularLocation>
</comment>
<keyword evidence="7" id="KW-0472">Membrane</keyword>
<keyword evidence="6 9" id="KW-0067">ATP-binding</keyword>
<evidence type="ECO:0000256" key="1">
    <source>
        <dbReference type="ARBA" id="ARBA00004202"/>
    </source>
</evidence>
<keyword evidence="5" id="KW-0547">Nucleotide-binding</keyword>
<dbReference type="SMART" id="SM00382">
    <property type="entry name" value="AAA"/>
    <property type="match status" value="1"/>
</dbReference>
<dbReference type="PANTHER" id="PTHR43297">
    <property type="entry name" value="OLIGOPEPTIDE TRANSPORT ATP-BINDING PROTEIN APPD"/>
    <property type="match status" value="1"/>
</dbReference>
<name>A0ABS2P5D6_9BACI</name>
<dbReference type="RefSeq" id="WP_204419510.1">
    <property type="nucleotide sequence ID" value="NZ_JAFBED010000014.1"/>
</dbReference>
<keyword evidence="4" id="KW-1003">Cell membrane</keyword>
<dbReference type="InterPro" id="IPR017871">
    <property type="entry name" value="ABC_transporter-like_CS"/>
</dbReference>
<proteinExistence type="inferred from homology"/>
<feature type="domain" description="ABC transporter" evidence="8">
    <location>
        <begin position="5"/>
        <end position="256"/>
    </location>
</feature>
<dbReference type="Gene3D" id="3.40.50.300">
    <property type="entry name" value="P-loop containing nucleotide triphosphate hydrolases"/>
    <property type="match status" value="1"/>
</dbReference>
<dbReference type="InterPro" id="IPR027417">
    <property type="entry name" value="P-loop_NTPase"/>
</dbReference>